<feature type="region of interest" description="Disordered" evidence="1">
    <location>
        <begin position="110"/>
        <end position="186"/>
    </location>
</feature>
<dbReference type="AlphaFoldDB" id="K0S2V1"/>
<accession>K0S2V1</accession>
<comment type="caution">
    <text evidence="2">The sequence shown here is derived from an EMBL/GenBank/DDBJ whole genome shotgun (WGS) entry which is preliminary data.</text>
</comment>
<dbReference type="eggNOG" id="KOG3786">
    <property type="taxonomic scope" value="Eukaryota"/>
</dbReference>
<gene>
    <name evidence="2" type="ORF">THAOC_19219</name>
</gene>
<evidence type="ECO:0000313" key="3">
    <source>
        <dbReference type="Proteomes" id="UP000266841"/>
    </source>
</evidence>
<sequence>MSGMSAVDALREACGSTPGGLAASSASLSPDGATLTLSGVGHDARSAVTVTDAGRGGRTASYSLASVYLLLTNPNVLTYRKACEAAGVSDPVKVLDKGLVNGYFRGAGGDGKAGGGDAPGEGTGKPAAPSSGVQFTAPSSSSKRSRPGGGKDRKHRSSSSSRGKPSSSSAPPRKKAKAQPAPITNEMLVSNLSLIVDKRDASSASAAAPPMGDEGRGAGDAAA</sequence>
<feature type="compositionally biased region" description="Gly residues" evidence="1">
    <location>
        <begin position="110"/>
        <end position="123"/>
    </location>
</feature>
<feature type="compositionally biased region" description="Low complexity" evidence="1">
    <location>
        <begin position="158"/>
        <end position="171"/>
    </location>
</feature>
<evidence type="ECO:0000313" key="2">
    <source>
        <dbReference type="EMBL" id="EJK60433.1"/>
    </source>
</evidence>
<feature type="non-terminal residue" evidence="2">
    <location>
        <position position="223"/>
    </location>
</feature>
<evidence type="ECO:0000256" key="1">
    <source>
        <dbReference type="SAM" id="MobiDB-lite"/>
    </source>
</evidence>
<organism evidence="2 3">
    <name type="scientific">Thalassiosira oceanica</name>
    <name type="common">Marine diatom</name>
    <dbReference type="NCBI Taxonomy" id="159749"/>
    <lineage>
        <taxon>Eukaryota</taxon>
        <taxon>Sar</taxon>
        <taxon>Stramenopiles</taxon>
        <taxon>Ochrophyta</taxon>
        <taxon>Bacillariophyta</taxon>
        <taxon>Coscinodiscophyceae</taxon>
        <taxon>Thalassiosirophycidae</taxon>
        <taxon>Thalassiosirales</taxon>
        <taxon>Thalassiosiraceae</taxon>
        <taxon>Thalassiosira</taxon>
    </lineage>
</organism>
<keyword evidence="3" id="KW-1185">Reference proteome</keyword>
<name>K0S2V1_THAOC</name>
<proteinExistence type="predicted"/>
<protein>
    <submittedName>
        <fullName evidence="2">Uncharacterized protein</fullName>
    </submittedName>
</protein>
<feature type="region of interest" description="Disordered" evidence="1">
    <location>
        <begin position="200"/>
        <end position="223"/>
    </location>
</feature>
<reference evidence="2 3" key="1">
    <citation type="journal article" date="2012" name="Genome Biol.">
        <title>Genome and low-iron response of an oceanic diatom adapted to chronic iron limitation.</title>
        <authorList>
            <person name="Lommer M."/>
            <person name="Specht M."/>
            <person name="Roy A.S."/>
            <person name="Kraemer L."/>
            <person name="Andreson R."/>
            <person name="Gutowska M.A."/>
            <person name="Wolf J."/>
            <person name="Bergner S.V."/>
            <person name="Schilhabel M.B."/>
            <person name="Klostermeier U.C."/>
            <person name="Beiko R.G."/>
            <person name="Rosenstiel P."/>
            <person name="Hippler M."/>
            <person name="Laroche J."/>
        </authorList>
    </citation>
    <scope>NUCLEOTIDE SEQUENCE [LARGE SCALE GENOMIC DNA]</scope>
    <source>
        <strain evidence="2 3">CCMP1005</strain>
    </source>
</reference>
<dbReference type="EMBL" id="AGNL01021109">
    <property type="protein sequence ID" value="EJK60433.1"/>
    <property type="molecule type" value="Genomic_DNA"/>
</dbReference>
<dbReference type="Proteomes" id="UP000266841">
    <property type="component" value="Unassembled WGS sequence"/>
</dbReference>